<feature type="region of interest" description="Disordered" evidence="4">
    <location>
        <begin position="430"/>
        <end position="457"/>
    </location>
</feature>
<gene>
    <name evidence="5" type="ordered locus">Isop_2175</name>
</gene>
<dbReference type="Gene3D" id="1.10.4080.10">
    <property type="entry name" value="ADP-ribosylation/Crystallin J1"/>
    <property type="match status" value="1"/>
</dbReference>
<evidence type="ECO:0000256" key="2">
    <source>
        <dbReference type="ARBA" id="ARBA00022801"/>
    </source>
</evidence>
<dbReference type="EMBL" id="CP002353">
    <property type="protein sequence ID" value="ADV62754.1"/>
    <property type="molecule type" value="Genomic_DNA"/>
</dbReference>
<dbReference type="KEGG" id="ipa:Isop_2175"/>
<evidence type="ECO:0000256" key="1">
    <source>
        <dbReference type="ARBA" id="ARBA00010702"/>
    </source>
</evidence>
<feature type="binding site" evidence="3">
    <location>
        <position position="352"/>
    </location>
    <ligand>
        <name>Mg(2+)</name>
        <dbReference type="ChEBI" id="CHEBI:18420"/>
        <label>1</label>
    </ligand>
</feature>
<feature type="compositionally biased region" description="Basic and acidic residues" evidence="4">
    <location>
        <begin position="440"/>
        <end position="457"/>
    </location>
</feature>
<dbReference type="RefSeq" id="WP_013565042.1">
    <property type="nucleotide sequence ID" value="NC_014962.1"/>
</dbReference>
<dbReference type="PANTHER" id="PTHR16222">
    <property type="entry name" value="ADP-RIBOSYLGLYCOHYDROLASE"/>
    <property type="match status" value="1"/>
</dbReference>
<dbReference type="HOGENOM" id="CLU_598229_0_0_0"/>
<dbReference type="GO" id="GO:0046872">
    <property type="term" value="F:metal ion binding"/>
    <property type="evidence" value="ECO:0007669"/>
    <property type="project" value="UniProtKB-KW"/>
</dbReference>
<keyword evidence="3" id="KW-0479">Metal-binding</keyword>
<dbReference type="InParanoid" id="E8R4Z7"/>
<keyword evidence="2" id="KW-0378">Hydrolase</keyword>
<feature type="binding site" evidence="3">
    <location>
        <position position="68"/>
    </location>
    <ligand>
        <name>Mg(2+)</name>
        <dbReference type="ChEBI" id="CHEBI:18420"/>
        <label>1</label>
    </ligand>
</feature>
<dbReference type="eggNOG" id="COG1397">
    <property type="taxonomic scope" value="Bacteria"/>
</dbReference>
<feature type="binding site" evidence="3">
    <location>
        <position position="351"/>
    </location>
    <ligand>
        <name>Mg(2+)</name>
        <dbReference type="ChEBI" id="CHEBI:18420"/>
        <label>1</label>
    </ligand>
</feature>
<accession>E8R4Z7</accession>
<dbReference type="InterPro" id="IPR036705">
    <property type="entry name" value="Ribosyl_crysJ1_sf"/>
</dbReference>
<proteinExistence type="inferred from homology"/>
<dbReference type="SUPFAM" id="SSF101478">
    <property type="entry name" value="ADP-ribosylglycohydrolase"/>
    <property type="match status" value="2"/>
</dbReference>
<sequence>MRKSPDLDSTRGCLVGLAVGNALGAPLEGVTSRKIEATYGVVRDYVDGVRAWRRKPDRWRLPGLHADDGQQALALADVIIDRGRVSSRDLADRLLALEAACPDHYGGAFRSIGRSLKATLTDLANGVPPSLSGQVSAGTSASARVVPLAIRLAHRLNPPPATESVSTSEFVARANAEAESRSDCDDQDVRPSLWNPLDAEALEDLLAATLPTHRDIRALAGAAAVVSALVRVLRGEPSTASLIFRVAADTRDAENLIAARYGDTLHGVANHRHAVSTALAAAEAALDHLTRGKSYRHLTRQAGRHGADKAFHHPTIGFAPALVPTCLYLFVKSQSFGDALMSLMRLGGDTDTAGAILGALSGARDGRSGIPDHWLEGLRDTRSFDLRARALAGRLESTATIPDLVATEKMHTEQERFYRADLLTRHGVIRGQSYPTRARGNGDHPGRGREGRNARLS</sequence>
<reference key="1">
    <citation type="submission" date="2010-11" db="EMBL/GenBank/DDBJ databases">
        <title>The complete sequence of chromosome of Isophaera pallida ATCC 43644.</title>
        <authorList>
            <consortium name="US DOE Joint Genome Institute (JGI-PGF)"/>
            <person name="Lucas S."/>
            <person name="Copeland A."/>
            <person name="Lapidus A."/>
            <person name="Bruce D."/>
            <person name="Goodwin L."/>
            <person name="Pitluck S."/>
            <person name="Kyrpides N."/>
            <person name="Mavromatis K."/>
            <person name="Pagani I."/>
            <person name="Ivanova N."/>
            <person name="Saunders E."/>
            <person name="Brettin T."/>
            <person name="Detter J.C."/>
            <person name="Han C."/>
            <person name="Tapia R."/>
            <person name="Land M."/>
            <person name="Hauser L."/>
            <person name="Markowitz V."/>
            <person name="Cheng J.-F."/>
            <person name="Hugenholtz P."/>
            <person name="Woyke T."/>
            <person name="Wu D."/>
            <person name="Eisen J.A."/>
        </authorList>
    </citation>
    <scope>NUCLEOTIDE SEQUENCE</scope>
    <source>
        <strain>ATCC 43644</strain>
    </source>
</reference>
<keyword evidence="3" id="KW-0460">Magnesium</keyword>
<dbReference type="AlphaFoldDB" id="E8R4Z7"/>
<evidence type="ECO:0000256" key="3">
    <source>
        <dbReference type="PIRSR" id="PIRSR605502-1"/>
    </source>
</evidence>
<keyword evidence="6" id="KW-1185">Reference proteome</keyword>
<evidence type="ECO:0000313" key="5">
    <source>
        <dbReference type="EMBL" id="ADV62754.1"/>
    </source>
</evidence>
<evidence type="ECO:0000313" key="6">
    <source>
        <dbReference type="Proteomes" id="UP000008631"/>
    </source>
</evidence>
<reference evidence="5 6" key="2">
    <citation type="journal article" date="2011" name="Stand. Genomic Sci.">
        <title>Complete genome sequence of Isosphaera pallida type strain (IS1B).</title>
        <authorList>
            <consortium name="US DOE Joint Genome Institute (JGI-PGF)"/>
            <person name="Goker M."/>
            <person name="Cleland D."/>
            <person name="Saunders E."/>
            <person name="Lapidus A."/>
            <person name="Nolan M."/>
            <person name="Lucas S."/>
            <person name="Hammon N."/>
            <person name="Deshpande S."/>
            <person name="Cheng J.F."/>
            <person name="Tapia R."/>
            <person name="Han C."/>
            <person name="Goodwin L."/>
            <person name="Pitluck S."/>
            <person name="Liolios K."/>
            <person name="Pagani I."/>
            <person name="Ivanova N."/>
            <person name="Mavromatis K."/>
            <person name="Pati A."/>
            <person name="Chen A."/>
            <person name="Palaniappan K."/>
            <person name="Land M."/>
            <person name="Hauser L."/>
            <person name="Chang Y.J."/>
            <person name="Jeffries C.D."/>
            <person name="Detter J.C."/>
            <person name="Beck B."/>
            <person name="Woyke T."/>
            <person name="Bristow J."/>
            <person name="Eisen J.A."/>
            <person name="Markowitz V."/>
            <person name="Hugenholtz P."/>
            <person name="Kyrpides N.C."/>
            <person name="Klenk H.P."/>
        </authorList>
    </citation>
    <scope>NUCLEOTIDE SEQUENCE [LARGE SCALE GENOMIC DNA]</scope>
    <source>
        <strain evidence="6">ATCC 43644 / DSM 9630 / IS1B</strain>
    </source>
</reference>
<dbReference type="PANTHER" id="PTHR16222:SF24">
    <property type="entry name" value="ADP-RIBOSYLHYDROLASE ARH3"/>
    <property type="match status" value="1"/>
</dbReference>
<feature type="binding site" evidence="3">
    <location>
        <position position="67"/>
    </location>
    <ligand>
        <name>Mg(2+)</name>
        <dbReference type="ChEBI" id="CHEBI:18420"/>
        <label>1</label>
    </ligand>
</feature>
<dbReference type="GO" id="GO:0016787">
    <property type="term" value="F:hydrolase activity"/>
    <property type="evidence" value="ECO:0007669"/>
    <property type="project" value="UniProtKB-KW"/>
</dbReference>
<comment type="cofactor">
    <cofactor evidence="3">
        <name>Mg(2+)</name>
        <dbReference type="ChEBI" id="CHEBI:18420"/>
    </cofactor>
    <text evidence="3">Binds 2 magnesium ions per subunit.</text>
</comment>
<name>E8R4Z7_ISOPI</name>
<evidence type="ECO:0000256" key="4">
    <source>
        <dbReference type="SAM" id="MobiDB-lite"/>
    </source>
</evidence>
<dbReference type="InterPro" id="IPR005502">
    <property type="entry name" value="Ribosyl_crysJ1"/>
</dbReference>
<protein>
    <submittedName>
        <fullName evidence="5">ADP-ribosylation/Crystallin J1</fullName>
    </submittedName>
</protein>
<comment type="similarity">
    <text evidence="1">Belongs to the ADP-ribosylglycohydrolase family.</text>
</comment>
<dbReference type="InterPro" id="IPR050792">
    <property type="entry name" value="ADP-ribosylglycohydrolase"/>
</dbReference>
<dbReference type="STRING" id="575540.Isop_2175"/>
<organism evidence="5 6">
    <name type="scientific">Isosphaera pallida (strain ATCC 43644 / DSM 9630 / IS1B)</name>
    <dbReference type="NCBI Taxonomy" id="575540"/>
    <lineage>
        <taxon>Bacteria</taxon>
        <taxon>Pseudomonadati</taxon>
        <taxon>Planctomycetota</taxon>
        <taxon>Planctomycetia</taxon>
        <taxon>Isosphaerales</taxon>
        <taxon>Isosphaeraceae</taxon>
        <taxon>Isosphaera</taxon>
    </lineage>
</organism>
<dbReference type="Pfam" id="PF03747">
    <property type="entry name" value="ADP_ribosyl_GH"/>
    <property type="match status" value="2"/>
</dbReference>
<dbReference type="Proteomes" id="UP000008631">
    <property type="component" value="Chromosome"/>
</dbReference>
<feature type="binding site" evidence="3">
    <location>
        <position position="349"/>
    </location>
    <ligand>
        <name>Mg(2+)</name>
        <dbReference type="ChEBI" id="CHEBI:18420"/>
        <label>1</label>
    </ligand>
</feature>